<protein>
    <submittedName>
        <fullName evidence="1">Uncharacterized protein</fullName>
    </submittedName>
</protein>
<sequence>MTIKLLSLVLSTVALFSCDASSGPASNEMSTTSVVPAAQSFANSNRMIRAPNEQDSTFEERFMNQPTTLKLTDALKKWIKEKLASMTSNLRKFVESMRLSKQDKIDRKIEKAKRLIQEEAAIQTLRKNKITPDEYFKALGLDESLRGLPNTIENREKYPDLAKWHDYTEHYKSHTLHMTEILNHIKRKIGLAE</sequence>
<evidence type="ECO:0000313" key="1">
    <source>
        <dbReference type="EMBL" id="KAI9909381.1"/>
    </source>
</evidence>
<proteinExistence type="predicted"/>
<accession>A0ACC0VV93</accession>
<dbReference type="Proteomes" id="UP001163321">
    <property type="component" value="Chromosome 7"/>
</dbReference>
<dbReference type="EMBL" id="CM047586">
    <property type="protein sequence ID" value="KAI9909381.1"/>
    <property type="molecule type" value="Genomic_DNA"/>
</dbReference>
<organism evidence="1 2">
    <name type="scientific">Peronosclerospora sorghi</name>
    <dbReference type="NCBI Taxonomy" id="230839"/>
    <lineage>
        <taxon>Eukaryota</taxon>
        <taxon>Sar</taxon>
        <taxon>Stramenopiles</taxon>
        <taxon>Oomycota</taxon>
        <taxon>Peronosporomycetes</taxon>
        <taxon>Peronosporales</taxon>
        <taxon>Peronosporaceae</taxon>
        <taxon>Peronosclerospora</taxon>
    </lineage>
</organism>
<gene>
    <name evidence="1" type="ORF">PsorP6_014710</name>
</gene>
<keyword evidence="2" id="KW-1185">Reference proteome</keyword>
<name>A0ACC0VV93_9STRA</name>
<evidence type="ECO:0000313" key="2">
    <source>
        <dbReference type="Proteomes" id="UP001163321"/>
    </source>
</evidence>
<reference evidence="1 2" key="1">
    <citation type="journal article" date="2022" name="bioRxiv">
        <title>The genome of the oomycete Peronosclerospora sorghi, a cosmopolitan pathogen of maize and sorghum, is inflated with dispersed pseudogenes.</title>
        <authorList>
            <person name="Fletcher K."/>
            <person name="Martin F."/>
            <person name="Isakeit T."/>
            <person name="Cavanaugh K."/>
            <person name="Magill C."/>
            <person name="Michelmore R."/>
        </authorList>
    </citation>
    <scope>NUCLEOTIDE SEQUENCE [LARGE SCALE GENOMIC DNA]</scope>
    <source>
        <strain evidence="1">P6</strain>
    </source>
</reference>
<comment type="caution">
    <text evidence="1">The sequence shown here is derived from an EMBL/GenBank/DDBJ whole genome shotgun (WGS) entry which is preliminary data.</text>
</comment>